<comment type="catalytic activity">
    <reaction evidence="2">
        <text>2 GTP = 3',3'-c-di-GMP + 2 diphosphate</text>
        <dbReference type="Rhea" id="RHEA:24898"/>
        <dbReference type="ChEBI" id="CHEBI:33019"/>
        <dbReference type="ChEBI" id="CHEBI:37565"/>
        <dbReference type="ChEBI" id="CHEBI:58805"/>
        <dbReference type="EC" id="2.7.7.65"/>
    </reaction>
</comment>
<dbReference type="InterPro" id="IPR050469">
    <property type="entry name" value="Diguanylate_Cyclase"/>
</dbReference>
<organism evidence="4 5">
    <name type="scientific">Devosia nanyangense</name>
    <dbReference type="NCBI Taxonomy" id="1228055"/>
    <lineage>
        <taxon>Bacteria</taxon>
        <taxon>Pseudomonadati</taxon>
        <taxon>Pseudomonadota</taxon>
        <taxon>Alphaproteobacteria</taxon>
        <taxon>Hyphomicrobiales</taxon>
        <taxon>Devosiaceae</taxon>
        <taxon>Devosia</taxon>
    </lineage>
</organism>
<dbReference type="InterPro" id="IPR029787">
    <property type="entry name" value="Nucleotide_cyclase"/>
</dbReference>
<dbReference type="Pfam" id="PF13426">
    <property type="entry name" value="PAS_9"/>
    <property type="match status" value="1"/>
</dbReference>
<dbReference type="GO" id="GO:1902201">
    <property type="term" value="P:negative regulation of bacterial-type flagellum-dependent cell motility"/>
    <property type="evidence" value="ECO:0007669"/>
    <property type="project" value="TreeGrafter"/>
</dbReference>
<dbReference type="NCBIfam" id="TIGR00229">
    <property type="entry name" value="sensory_box"/>
    <property type="match status" value="1"/>
</dbReference>
<dbReference type="InterPro" id="IPR035965">
    <property type="entry name" value="PAS-like_dom_sf"/>
</dbReference>
<dbReference type="NCBIfam" id="TIGR00254">
    <property type="entry name" value="GGDEF"/>
    <property type="match status" value="1"/>
</dbReference>
<dbReference type="SUPFAM" id="SSF55785">
    <property type="entry name" value="PYP-like sensor domain (PAS domain)"/>
    <property type="match status" value="1"/>
</dbReference>
<dbReference type="PANTHER" id="PTHR45138:SF9">
    <property type="entry name" value="DIGUANYLATE CYCLASE DGCM-RELATED"/>
    <property type="match status" value="1"/>
</dbReference>
<accession>A0A933L4L8</accession>
<evidence type="ECO:0000313" key="4">
    <source>
        <dbReference type="EMBL" id="MBI4922773.1"/>
    </source>
</evidence>
<dbReference type="Pfam" id="PF00990">
    <property type="entry name" value="GGDEF"/>
    <property type="match status" value="1"/>
</dbReference>
<dbReference type="SUPFAM" id="SSF55073">
    <property type="entry name" value="Nucleotide cyclase"/>
    <property type="match status" value="1"/>
</dbReference>
<dbReference type="FunFam" id="3.30.70.270:FF:000001">
    <property type="entry name" value="Diguanylate cyclase domain protein"/>
    <property type="match status" value="1"/>
</dbReference>
<comment type="caution">
    <text evidence="4">The sequence shown here is derived from an EMBL/GenBank/DDBJ whole genome shotgun (WGS) entry which is preliminary data.</text>
</comment>
<evidence type="ECO:0000256" key="2">
    <source>
        <dbReference type="ARBA" id="ARBA00034247"/>
    </source>
</evidence>
<dbReference type="CDD" id="cd00130">
    <property type="entry name" value="PAS"/>
    <property type="match status" value="1"/>
</dbReference>
<gene>
    <name evidence="4" type="ORF">HY834_13585</name>
</gene>
<dbReference type="GO" id="GO:0005886">
    <property type="term" value="C:plasma membrane"/>
    <property type="evidence" value="ECO:0007669"/>
    <property type="project" value="TreeGrafter"/>
</dbReference>
<evidence type="ECO:0000313" key="5">
    <source>
        <dbReference type="Proteomes" id="UP000782610"/>
    </source>
</evidence>
<dbReference type="InterPro" id="IPR000014">
    <property type="entry name" value="PAS"/>
</dbReference>
<dbReference type="GO" id="GO:0052621">
    <property type="term" value="F:diguanylate cyclase activity"/>
    <property type="evidence" value="ECO:0007669"/>
    <property type="project" value="UniProtKB-EC"/>
</dbReference>
<dbReference type="AlphaFoldDB" id="A0A933L4L8"/>
<reference evidence="4" key="1">
    <citation type="submission" date="2020-07" db="EMBL/GenBank/DDBJ databases">
        <title>Huge and variable diversity of episymbiotic CPR bacteria and DPANN archaea in groundwater ecosystems.</title>
        <authorList>
            <person name="He C.Y."/>
            <person name="Keren R."/>
            <person name="Whittaker M."/>
            <person name="Farag I.F."/>
            <person name="Doudna J."/>
            <person name="Cate J.H.D."/>
            <person name="Banfield J.F."/>
        </authorList>
    </citation>
    <scope>NUCLEOTIDE SEQUENCE</scope>
    <source>
        <strain evidence="4">NC_groundwater_1586_Pr3_B-0.1um_66_15</strain>
    </source>
</reference>
<dbReference type="Proteomes" id="UP000782610">
    <property type="component" value="Unassembled WGS sequence"/>
</dbReference>
<feature type="domain" description="GGDEF" evidence="3">
    <location>
        <begin position="190"/>
        <end position="326"/>
    </location>
</feature>
<dbReference type="EMBL" id="JACRAF010000038">
    <property type="protein sequence ID" value="MBI4922773.1"/>
    <property type="molecule type" value="Genomic_DNA"/>
</dbReference>
<evidence type="ECO:0000256" key="1">
    <source>
        <dbReference type="ARBA" id="ARBA00012528"/>
    </source>
</evidence>
<dbReference type="InterPro" id="IPR043128">
    <property type="entry name" value="Rev_trsase/Diguanyl_cyclase"/>
</dbReference>
<dbReference type="InterPro" id="IPR000160">
    <property type="entry name" value="GGDEF_dom"/>
</dbReference>
<dbReference type="PROSITE" id="PS50887">
    <property type="entry name" value="GGDEF"/>
    <property type="match status" value="1"/>
</dbReference>
<protein>
    <recommendedName>
        <fullName evidence="1">diguanylate cyclase</fullName>
        <ecNumber evidence="1">2.7.7.65</ecNumber>
    </recommendedName>
</protein>
<dbReference type="Gene3D" id="3.30.70.270">
    <property type="match status" value="1"/>
</dbReference>
<dbReference type="SMART" id="SM00091">
    <property type="entry name" value="PAS"/>
    <property type="match status" value="1"/>
</dbReference>
<dbReference type="PANTHER" id="PTHR45138">
    <property type="entry name" value="REGULATORY COMPONENTS OF SENSORY TRANSDUCTION SYSTEM"/>
    <property type="match status" value="1"/>
</dbReference>
<dbReference type="EC" id="2.7.7.65" evidence="1"/>
<dbReference type="CDD" id="cd01949">
    <property type="entry name" value="GGDEF"/>
    <property type="match status" value="1"/>
</dbReference>
<dbReference type="Gene3D" id="3.30.450.20">
    <property type="entry name" value="PAS domain"/>
    <property type="match status" value="1"/>
</dbReference>
<dbReference type="GO" id="GO:0043709">
    <property type="term" value="P:cell adhesion involved in single-species biofilm formation"/>
    <property type="evidence" value="ECO:0007669"/>
    <property type="project" value="TreeGrafter"/>
</dbReference>
<proteinExistence type="predicted"/>
<name>A0A933L4L8_9HYPH</name>
<sequence length="326" mass="35913">MAGSAAVAADPRDLFFEDDEATSAAELTQKALIDTQERMGMMLDLMPMGLLIHTQQGILFANQEACRMLRIGQAQAVGHHFLDFVAPNDIASIGEQFDASFNARIEMHSRESRIVHRDGTEVHIKLISCRLPWQGTPVIQVLLQDVSDLKRTEQKLRRMTITDEMTGAYNRRHAFYEASLYIDPERSDRIALSAIMVDVDHFKHINDAFGHASGDLALIALTNAANEVIRTQCHGDSAMFARIGGEEFLLLLPGVELERAMALAEQLRHAIAQLAVDTPSGPLRLTISSGVATFGEADRTFDALLSRCDAALYRAKDAGRNRVVAG</sequence>
<dbReference type="SMART" id="SM00267">
    <property type="entry name" value="GGDEF"/>
    <property type="match status" value="1"/>
</dbReference>
<evidence type="ECO:0000259" key="3">
    <source>
        <dbReference type="PROSITE" id="PS50887"/>
    </source>
</evidence>